<name>A0A0E4FVI5_9BRAD</name>
<feature type="region of interest" description="Disordered" evidence="1">
    <location>
        <begin position="1"/>
        <end position="25"/>
    </location>
</feature>
<organism evidence="2 3">
    <name type="scientific">Bradyrhizobium diazoefficiens</name>
    <dbReference type="NCBI Taxonomy" id="1355477"/>
    <lineage>
        <taxon>Bacteria</taxon>
        <taxon>Pseudomonadati</taxon>
        <taxon>Pseudomonadota</taxon>
        <taxon>Alphaproteobacteria</taxon>
        <taxon>Hyphomicrobiales</taxon>
        <taxon>Nitrobacteraceae</taxon>
        <taxon>Bradyrhizobium</taxon>
    </lineage>
</organism>
<evidence type="ECO:0000313" key="3">
    <source>
        <dbReference type="Proteomes" id="UP000063308"/>
    </source>
</evidence>
<protein>
    <submittedName>
        <fullName evidence="2">Uncharacterized protein</fullName>
    </submittedName>
</protein>
<evidence type="ECO:0000256" key="1">
    <source>
        <dbReference type="SAM" id="MobiDB-lite"/>
    </source>
</evidence>
<gene>
    <name evidence="2" type="ORF">NK6_5861</name>
</gene>
<feature type="compositionally biased region" description="Basic and acidic residues" evidence="1">
    <location>
        <begin position="1"/>
        <end position="11"/>
    </location>
</feature>
<proteinExistence type="predicted"/>
<dbReference type="EMBL" id="AP014685">
    <property type="protein sequence ID" value="BAR59016.1"/>
    <property type="molecule type" value="Genomic_DNA"/>
</dbReference>
<sequence length="53" mass="5858">MRHRIIADPRRRTAPSNDAEQEEYAAAEQIEGDDLAEGLGLRDQAVVPGIRAE</sequence>
<evidence type="ECO:0000313" key="2">
    <source>
        <dbReference type="EMBL" id="BAR59016.1"/>
    </source>
</evidence>
<dbReference type="AlphaFoldDB" id="A0A0E4FVI5"/>
<accession>A0A0E4FVI5</accession>
<dbReference type="Proteomes" id="UP000063308">
    <property type="component" value="Chromosome"/>
</dbReference>
<reference evidence="2 3" key="1">
    <citation type="submission" date="2014-11" db="EMBL/GenBank/DDBJ databases">
        <title>Symbiosis island explosion on the genome of extra-slow-growing strains of soybean bradyrhizobia with massive insertion sequences.</title>
        <authorList>
            <person name="Iida T."/>
            <person name="Minamisawa K."/>
        </authorList>
    </citation>
    <scope>NUCLEOTIDE SEQUENCE [LARGE SCALE GENOMIC DNA]</scope>
    <source>
        <strain evidence="2 3">NK6</strain>
    </source>
</reference>